<dbReference type="EMBL" id="MDLC01000060">
    <property type="protein sequence ID" value="ODS22657.1"/>
    <property type="molecule type" value="Genomic_DNA"/>
</dbReference>
<evidence type="ECO:0000313" key="5">
    <source>
        <dbReference type="Proteomes" id="UP000242502"/>
    </source>
</evidence>
<keyword evidence="2" id="KW-0067">ATP-binding</keyword>
<feature type="active site" evidence="1">
    <location>
        <position position="142"/>
    </location>
</feature>
<dbReference type="PROSITE" id="PS51459">
    <property type="entry name" value="FIDO"/>
    <property type="match status" value="1"/>
</dbReference>
<dbReference type="SUPFAM" id="SSF140931">
    <property type="entry name" value="Fic-like"/>
    <property type="match status" value="1"/>
</dbReference>
<name>A0A1D2QM66_9GAMM</name>
<accession>A0A1D2QM66</accession>
<evidence type="ECO:0000256" key="1">
    <source>
        <dbReference type="PIRSR" id="PIRSR640198-1"/>
    </source>
</evidence>
<evidence type="ECO:0000256" key="2">
    <source>
        <dbReference type="PIRSR" id="PIRSR640198-2"/>
    </source>
</evidence>
<dbReference type="AlphaFoldDB" id="A0A1D2QM66"/>
<comment type="caution">
    <text evidence="4">The sequence shown here is derived from an EMBL/GenBank/DDBJ whole genome shotgun (WGS) entry which is preliminary data.</text>
</comment>
<evidence type="ECO:0000313" key="4">
    <source>
        <dbReference type="EMBL" id="ODS22657.1"/>
    </source>
</evidence>
<sequence>MDMKPPYDITDTALNLSLAIANMLGHLEGIQSQAPQAELRKQNRIKTIQGSLAIEGNTLSTSQVTALIDNKRVVGPQKDILEVVNAINAYEVMSSYRAYSANSMLKAHKLLMKDLFQFLKKEKETHPLIKSCVFHYELMFIHPFSDGNGRIGRLWQSVILMEYHPIFEYLSIESLIKEQQAQYYKVLETCDKQGNSTLFIEFLLGLIKSALAEFKNQVMVKPQTPTSRLAAAKTHFADKAFSRKEYLTLHKLIASATASRDLKFGVENKILQKSGEKAMTRYRFLD</sequence>
<dbReference type="Pfam" id="PF02661">
    <property type="entry name" value="Fic"/>
    <property type="match status" value="1"/>
</dbReference>
<dbReference type="PANTHER" id="PTHR13504">
    <property type="entry name" value="FIDO DOMAIN-CONTAINING PROTEIN DDB_G0283145"/>
    <property type="match status" value="1"/>
</dbReference>
<evidence type="ECO:0000259" key="3">
    <source>
        <dbReference type="PROSITE" id="PS51459"/>
    </source>
</evidence>
<dbReference type="GO" id="GO:0005524">
    <property type="term" value="F:ATP binding"/>
    <property type="evidence" value="ECO:0007669"/>
    <property type="project" value="UniProtKB-KW"/>
</dbReference>
<reference evidence="4 5" key="1">
    <citation type="journal article" date="2016" name="Appl. Environ. Microbiol.">
        <title>Lack of Overt Genome Reduction in the Bryostatin-Producing Bryozoan Symbiont "Candidatus Endobugula sertula".</title>
        <authorList>
            <person name="Miller I.J."/>
            <person name="Vanee N."/>
            <person name="Fong S.S."/>
            <person name="Lim-Fong G.E."/>
            <person name="Kwan J.C."/>
        </authorList>
    </citation>
    <scope>NUCLEOTIDE SEQUENCE [LARGE SCALE GENOMIC DNA]</scope>
    <source>
        <strain evidence="4">AB1-4</strain>
    </source>
</reference>
<feature type="domain" description="Fido" evidence="3">
    <location>
        <begin position="68"/>
        <end position="205"/>
    </location>
</feature>
<feature type="binding site" evidence="2">
    <location>
        <begin position="183"/>
        <end position="184"/>
    </location>
    <ligand>
        <name>ATP</name>
        <dbReference type="ChEBI" id="CHEBI:30616"/>
    </ligand>
</feature>
<dbReference type="InterPro" id="IPR040198">
    <property type="entry name" value="Fido_containing"/>
</dbReference>
<dbReference type="Gene3D" id="1.10.3290.10">
    <property type="entry name" value="Fido-like domain"/>
    <property type="match status" value="2"/>
</dbReference>
<organism evidence="4 5">
    <name type="scientific">Candidatus Endobugula sertula</name>
    <name type="common">Bugula neritina bacterial symbiont</name>
    <dbReference type="NCBI Taxonomy" id="62101"/>
    <lineage>
        <taxon>Bacteria</taxon>
        <taxon>Pseudomonadati</taxon>
        <taxon>Pseudomonadota</taxon>
        <taxon>Gammaproteobacteria</taxon>
        <taxon>Cellvibrionales</taxon>
        <taxon>Cellvibrionaceae</taxon>
        <taxon>Candidatus Endobugula</taxon>
    </lineage>
</organism>
<keyword evidence="2" id="KW-0547">Nucleotide-binding</keyword>
<protein>
    <recommendedName>
        <fullName evidence="3">Fido domain-containing protein</fullName>
    </recommendedName>
</protein>
<feature type="binding site" evidence="2">
    <location>
        <begin position="146"/>
        <end position="153"/>
    </location>
    <ligand>
        <name>ATP</name>
        <dbReference type="ChEBI" id="CHEBI:30616"/>
    </ligand>
</feature>
<dbReference type="InterPro" id="IPR003812">
    <property type="entry name" value="Fido"/>
</dbReference>
<dbReference type="PANTHER" id="PTHR13504:SF38">
    <property type="entry name" value="FIDO DOMAIN-CONTAINING PROTEIN"/>
    <property type="match status" value="1"/>
</dbReference>
<dbReference type="STRING" id="62101.AB835_12990"/>
<gene>
    <name evidence="4" type="ORF">AB835_12990</name>
</gene>
<proteinExistence type="predicted"/>
<dbReference type="Proteomes" id="UP000242502">
    <property type="component" value="Unassembled WGS sequence"/>
</dbReference>
<dbReference type="InterPro" id="IPR036597">
    <property type="entry name" value="Fido-like_dom_sf"/>
</dbReference>